<dbReference type="InterPro" id="IPR000504">
    <property type="entry name" value="RRM_dom"/>
</dbReference>
<dbReference type="SMART" id="SM00360">
    <property type="entry name" value="RRM"/>
    <property type="match status" value="3"/>
</dbReference>
<feature type="domain" description="RRM" evidence="2">
    <location>
        <begin position="162"/>
        <end position="228"/>
    </location>
</feature>
<dbReference type="InterPro" id="IPR035979">
    <property type="entry name" value="RBD_domain_sf"/>
</dbReference>
<accession>A0A1Y2CT59</accession>
<dbReference type="EMBL" id="MCOG01000098">
    <property type="protein sequence ID" value="ORY50137.1"/>
    <property type="molecule type" value="Genomic_DNA"/>
</dbReference>
<comment type="caution">
    <text evidence="3">The sequence shown here is derived from an EMBL/GenBank/DDBJ whole genome shotgun (WGS) entry which is preliminary data.</text>
</comment>
<protein>
    <recommendedName>
        <fullName evidence="2">RRM domain-containing protein</fullName>
    </recommendedName>
</protein>
<organism evidence="3 4">
    <name type="scientific">Neocallimastix californiae</name>
    <dbReference type="NCBI Taxonomy" id="1754190"/>
    <lineage>
        <taxon>Eukaryota</taxon>
        <taxon>Fungi</taxon>
        <taxon>Fungi incertae sedis</taxon>
        <taxon>Chytridiomycota</taxon>
        <taxon>Chytridiomycota incertae sedis</taxon>
        <taxon>Neocallimastigomycetes</taxon>
        <taxon>Neocallimastigales</taxon>
        <taxon>Neocallimastigaceae</taxon>
        <taxon>Neocallimastix</taxon>
    </lineage>
</organism>
<dbReference type="Proteomes" id="UP000193920">
    <property type="component" value="Unassembled WGS sequence"/>
</dbReference>
<reference evidence="3 4" key="1">
    <citation type="submission" date="2016-08" db="EMBL/GenBank/DDBJ databases">
        <title>A Parts List for Fungal Cellulosomes Revealed by Comparative Genomics.</title>
        <authorList>
            <consortium name="DOE Joint Genome Institute"/>
            <person name="Haitjema C.H."/>
            <person name="Gilmore S.P."/>
            <person name="Henske J.K."/>
            <person name="Solomon K.V."/>
            <person name="De Groot R."/>
            <person name="Kuo A."/>
            <person name="Mondo S.J."/>
            <person name="Salamov A.A."/>
            <person name="Labutti K."/>
            <person name="Zhao Z."/>
            <person name="Chiniquy J."/>
            <person name="Barry K."/>
            <person name="Brewer H.M."/>
            <person name="Purvine S.O."/>
            <person name="Wright A.T."/>
            <person name="Boxma B."/>
            <person name="Van Alen T."/>
            <person name="Hackstein J.H."/>
            <person name="Baker S.E."/>
            <person name="Grigoriev I.V."/>
            <person name="O'Malley M.A."/>
        </authorList>
    </citation>
    <scope>NUCLEOTIDE SEQUENCE [LARGE SCALE GENOMIC DNA]</scope>
    <source>
        <strain evidence="3 4">G1</strain>
    </source>
</reference>
<gene>
    <name evidence="3" type="ORF">LY90DRAFT_670770</name>
</gene>
<evidence type="ECO:0000313" key="4">
    <source>
        <dbReference type="Proteomes" id="UP000193920"/>
    </source>
</evidence>
<dbReference type="Gene3D" id="3.30.70.330">
    <property type="match status" value="2"/>
</dbReference>
<feature type="region of interest" description="Disordered" evidence="1">
    <location>
        <begin position="1"/>
        <end position="43"/>
    </location>
</feature>
<dbReference type="AlphaFoldDB" id="A0A1Y2CT59"/>
<dbReference type="OrthoDB" id="2125994at2759"/>
<evidence type="ECO:0000256" key="1">
    <source>
        <dbReference type="SAM" id="MobiDB-lite"/>
    </source>
</evidence>
<evidence type="ECO:0000313" key="3">
    <source>
        <dbReference type="EMBL" id="ORY50137.1"/>
    </source>
</evidence>
<sequence length="357" mass="39461">MENPTNSENNTTPAQNNSTNTSSNNTNGNSKPKTNKKGGNRGYQYGKRDYFATGVRISNFPESIDLEALTTYFAQFGKLNGVNIKNAPNDTKVAEIDYSQKGCANKSVNSLINYEKGKSLFPEKPTIVQLHWNDDLDPFITASLNSSLPYNIISRTQKVFKRLLVTPSPNTQLDKDVIEHLFQYYGKIVSHRFSPTSAHITYSTPQEGVNALYALDELVLPSTTLHIHFGRVEPLLSNWKEQRISLCISRLPLTAKRSHIKIACAGFGEVYIRPTFLPDNLPLRKRIYVDFVNQKEGKEALAGLQDHFVALGFYGVHVNVASNRLPNDNNNTANTAVVNAAAVNATLNATAAPAASE</sequence>
<proteinExistence type="predicted"/>
<dbReference type="InterPro" id="IPR012677">
    <property type="entry name" value="Nucleotide-bd_a/b_plait_sf"/>
</dbReference>
<dbReference type="GO" id="GO:0003723">
    <property type="term" value="F:RNA binding"/>
    <property type="evidence" value="ECO:0007669"/>
    <property type="project" value="InterPro"/>
</dbReference>
<dbReference type="CDD" id="cd00590">
    <property type="entry name" value="RRM_SF"/>
    <property type="match status" value="2"/>
</dbReference>
<evidence type="ECO:0000259" key="2">
    <source>
        <dbReference type="SMART" id="SM00360"/>
    </source>
</evidence>
<feature type="domain" description="RRM" evidence="2">
    <location>
        <begin position="54"/>
        <end position="129"/>
    </location>
</feature>
<keyword evidence="4" id="KW-1185">Reference proteome</keyword>
<feature type="compositionally biased region" description="Low complexity" evidence="1">
    <location>
        <begin position="1"/>
        <end position="32"/>
    </location>
</feature>
<dbReference type="SUPFAM" id="SSF54928">
    <property type="entry name" value="RNA-binding domain, RBD"/>
    <property type="match status" value="2"/>
</dbReference>
<name>A0A1Y2CT59_9FUNG</name>
<feature type="domain" description="RRM" evidence="2">
    <location>
        <begin position="245"/>
        <end position="319"/>
    </location>
</feature>